<feature type="region of interest" description="Disordered" evidence="1">
    <location>
        <begin position="412"/>
        <end position="433"/>
    </location>
</feature>
<sequence length="433" mass="44564">MNGTNAPAPPAELPAPETPATARDADPRQATSITPTLRGGLRRARTWIAIGAVAILGAVALLVLQGGIRGGGPPLGADNPAPAGAKAVVEVLRAQGVEVDEVSAFDDARSAARGGATVVVADVAGFLDPERLGELADTAERLVVIAPDFASLDALAEGVRLAGTASGALDGAACELPAAERAGTLSDGQGLLRIDDGARAAGWQGCFPDGEFGFALAEGPGDGGRITIVAAPTAFANETIDEAGNAALALGILGETGALAWYVPGIEDVDAATAPTLGELTPGWVTPVILLLIVLVVVAAVWRGRRFGPLVAEDLVVDVPVAETREGRARLYERSAVRTHALDQLRIGALGRLLGILKLPRSADVREIAHAAALATGRDPYATERLLVDEEPADDRRLVELAAAIHELEAEVRRTLRPDADPTQSTERPGRPS</sequence>
<keyword evidence="2" id="KW-0472">Membrane</keyword>
<feature type="region of interest" description="Disordered" evidence="1">
    <location>
        <begin position="1"/>
        <end position="36"/>
    </location>
</feature>
<dbReference type="Pfam" id="PF14258">
    <property type="entry name" value="DUF4350"/>
    <property type="match status" value="1"/>
</dbReference>
<dbReference type="EMBL" id="CP094533">
    <property type="protein sequence ID" value="UOE25993.1"/>
    <property type="molecule type" value="Genomic_DNA"/>
</dbReference>
<feature type="transmembrane region" description="Helical" evidence="2">
    <location>
        <begin position="44"/>
        <end position="64"/>
    </location>
</feature>
<accession>A0ABY4AS67</accession>
<evidence type="ECO:0000256" key="1">
    <source>
        <dbReference type="SAM" id="MobiDB-lite"/>
    </source>
</evidence>
<evidence type="ECO:0000259" key="3">
    <source>
        <dbReference type="Pfam" id="PF14258"/>
    </source>
</evidence>
<gene>
    <name evidence="4" type="ORF">MTP13_17045</name>
</gene>
<dbReference type="InterPro" id="IPR025646">
    <property type="entry name" value="DUF4350"/>
</dbReference>
<feature type="domain" description="DUF4350" evidence="3">
    <location>
        <begin position="78"/>
        <end position="253"/>
    </location>
</feature>
<dbReference type="RefSeq" id="WP_243568835.1">
    <property type="nucleotide sequence ID" value="NZ_BAAARD010000006.1"/>
</dbReference>
<reference evidence="4 5" key="1">
    <citation type="submission" date="2022-03" db="EMBL/GenBank/DDBJ databases">
        <title>Agromyces sp. isolated from the gut of P. brevitarsis seulensis larvae.</title>
        <authorList>
            <person name="Won M."/>
            <person name="Kwon S.-W."/>
        </authorList>
    </citation>
    <scope>NUCLEOTIDE SEQUENCE [LARGE SCALE GENOMIC DNA]</scope>
    <source>
        <strain evidence="4 5">KACC 16215</strain>
    </source>
</reference>
<feature type="compositionally biased region" description="Pro residues" evidence="1">
    <location>
        <begin position="7"/>
        <end position="17"/>
    </location>
</feature>
<evidence type="ECO:0000256" key="2">
    <source>
        <dbReference type="SAM" id="Phobius"/>
    </source>
</evidence>
<keyword evidence="5" id="KW-1185">Reference proteome</keyword>
<keyword evidence="2" id="KW-0812">Transmembrane</keyword>
<evidence type="ECO:0000313" key="4">
    <source>
        <dbReference type="EMBL" id="UOE25993.1"/>
    </source>
</evidence>
<keyword evidence="2" id="KW-1133">Transmembrane helix</keyword>
<name>A0ABY4AS67_9MICO</name>
<evidence type="ECO:0000313" key="5">
    <source>
        <dbReference type="Proteomes" id="UP000831304"/>
    </source>
</evidence>
<proteinExistence type="predicted"/>
<organism evidence="4 5">
    <name type="scientific">Agromyces soli</name>
    <dbReference type="NCBI Taxonomy" id="659012"/>
    <lineage>
        <taxon>Bacteria</taxon>
        <taxon>Bacillati</taxon>
        <taxon>Actinomycetota</taxon>
        <taxon>Actinomycetes</taxon>
        <taxon>Micrococcales</taxon>
        <taxon>Microbacteriaceae</taxon>
        <taxon>Agromyces</taxon>
    </lineage>
</organism>
<feature type="transmembrane region" description="Helical" evidence="2">
    <location>
        <begin position="284"/>
        <end position="302"/>
    </location>
</feature>
<protein>
    <submittedName>
        <fullName evidence="4">DUF4350 domain-containing protein</fullName>
    </submittedName>
</protein>
<dbReference type="Proteomes" id="UP000831304">
    <property type="component" value="Chromosome"/>
</dbReference>